<dbReference type="Pfam" id="PF05746">
    <property type="entry name" value="DALR_1"/>
    <property type="match status" value="1"/>
</dbReference>
<dbReference type="InterPro" id="IPR036695">
    <property type="entry name" value="Arg-tRNA-synth_N_sf"/>
</dbReference>
<gene>
    <name evidence="6" type="ORF">GCM10009716_07640</name>
</gene>
<feature type="domain" description="Arginyl tRNA synthetase N-terminal" evidence="5">
    <location>
        <begin position="4"/>
        <end position="91"/>
    </location>
</feature>
<evidence type="ECO:0000256" key="3">
    <source>
        <dbReference type="ARBA" id="ARBA00022840"/>
    </source>
</evidence>
<keyword evidence="3" id="KW-0067">ATP-binding</keyword>
<keyword evidence="1" id="KW-0436">Ligase</keyword>
<evidence type="ECO:0000256" key="2">
    <source>
        <dbReference type="ARBA" id="ARBA00022741"/>
    </source>
</evidence>
<evidence type="ECO:0000259" key="5">
    <source>
        <dbReference type="SMART" id="SM01016"/>
    </source>
</evidence>
<dbReference type="Proteomes" id="UP001501303">
    <property type="component" value="Unassembled WGS sequence"/>
</dbReference>
<reference evidence="6 7" key="1">
    <citation type="journal article" date="2019" name="Int. J. Syst. Evol. Microbiol.">
        <title>The Global Catalogue of Microorganisms (GCM) 10K type strain sequencing project: providing services to taxonomists for standard genome sequencing and annotation.</title>
        <authorList>
            <consortium name="The Broad Institute Genomics Platform"/>
            <consortium name="The Broad Institute Genome Sequencing Center for Infectious Disease"/>
            <person name="Wu L."/>
            <person name="Ma J."/>
        </authorList>
    </citation>
    <scope>NUCLEOTIDE SEQUENCE [LARGE SCALE GENOMIC DNA]</scope>
    <source>
        <strain evidence="6 7">JCM 13581</strain>
    </source>
</reference>
<dbReference type="SUPFAM" id="SSF47323">
    <property type="entry name" value="Anticodon-binding domain of a subclass of class I aminoacyl-tRNA synthetases"/>
    <property type="match status" value="1"/>
</dbReference>
<proteinExistence type="predicted"/>
<sequence length="260" mass="26666">MTPAQLSDAVLDTVRSVVGSGELSAPVPERAGLRRPPHGTAHWATGIALALAGPAGRPAREIAGLLRQRLAGTPGVRAVEVAGPGFLNITLGEAGAAEVLREVLSEPAPAPLPEDPARDADLWAAAAGGDRPALLVQREDNPLFRVRHAHAHVRRLARGAASLGIAAGPAGGRWHPAELRVVPLLAERQRFAAAGAGKLARHLVAVADTWSEAATAVPVLPVGDEKPGAVHRSRLALALAAGRVLAGGLHQLGISAPEHL</sequence>
<dbReference type="RefSeq" id="WP_344258826.1">
    <property type="nucleotide sequence ID" value="NZ_BAAAMJ010000008.1"/>
</dbReference>
<evidence type="ECO:0008006" key="8">
    <source>
        <dbReference type="Google" id="ProtNLM"/>
    </source>
</evidence>
<dbReference type="SMART" id="SM01016">
    <property type="entry name" value="Arg_tRNA_synt_N"/>
    <property type="match status" value="1"/>
</dbReference>
<name>A0ABN2NSW0_9ACTN</name>
<accession>A0ABN2NSW0</accession>
<keyword evidence="2" id="KW-0547">Nucleotide-binding</keyword>
<evidence type="ECO:0000313" key="6">
    <source>
        <dbReference type="EMBL" id="GAA1900279.1"/>
    </source>
</evidence>
<dbReference type="SMART" id="SM00836">
    <property type="entry name" value="DALR_1"/>
    <property type="match status" value="1"/>
</dbReference>
<dbReference type="SUPFAM" id="SSF55190">
    <property type="entry name" value="Arginyl-tRNA synthetase (ArgRS), N-terminal 'additional' domain"/>
    <property type="match status" value="1"/>
</dbReference>
<dbReference type="EMBL" id="BAAAMJ010000008">
    <property type="protein sequence ID" value="GAA1900279.1"/>
    <property type="molecule type" value="Genomic_DNA"/>
</dbReference>
<dbReference type="InterPro" id="IPR005148">
    <property type="entry name" value="Arg-tRNA-synth_N"/>
</dbReference>
<evidence type="ECO:0000313" key="7">
    <source>
        <dbReference type="Proteomes" id="UP001501303"/>
    </source>
</evidence>
<feature type="domain" description="DALR anticodon binding" evidence="4">
    <location>
        <begin position="146"/>
        <end position="260"/>
    </location>
</feature>
<dbReference type="Pfam" id="PF03485">
    <property type="entry name" value="Arg_tRNA_synt_N"/>
    <property type="match status" value="1"/>
</dbReference>
<dbReference type="Gene3D" id="3.30.1360.70">
    <property type="entry name" value="Arginyl tRNA synthetase N-terminal domain"/>
    <property type="match status" value="1"/>
</dbReference>
<evidence type="ECO:0000259" key="4">
    <source>
        <dbReference type="SMART" id="SM00836"/>
    </source>
</evidence>
<organism evidence="6 7">
    <name type="scientific">Streptomyces sodiiphilus</name>
    <dbReference type="NCBI Taxonomy" id="226217"/>
    <lineage>
        <taxon>Bacteria</taxon>
        <taxon>Bacillati</taxon>
        <taxon>Actinomycetota</taxon>
        <taxon>Actinomycetes</taxon>
        <taxon>Kitasatosporales</taxon>
        <taxon>Streptomycetaceae</taxon>
        <taxon>Streptomyces</taxon>
    </lineage>
</organism>
<dbReference type="InterPro" id="IPR009080">
    <property type="entry name" value="tRNAsynth_Ia_anticodon-bd"/>
</dbReference>
<protein>
    <recommendedName>
        <fullName evidence="8">Arginine--tRNA ligase</fullName>
    </recommendedName>
</protein>
<dbReference type="InterPro" id="IPR008909">
    <property type="entry name" value="DALR_anticod-bd"/>
</dbReference>
<dbReference type="Gene3D" id="1.10.730.10">
    <property type="entry name" value="Isoleucyl-tRNA Synthetase, Domain 1"/>
    <property type="match status" value="1"/>
</dbReference>
<comment type="caution">
    <text evidence="6">The sequence shown here is derived from an EMBL/GenBank/DDBJ whole genome shotgun (WGS) entry which is preliminary data.</text>
</comment>
<keyword evidence="7" id="KW-1185">Reference proteome</keyword>
<evidence type="ECO:0000256" key="1">
    <source>
        <dbReference type="ARBA" id="ARBA00022598"/>
    </source>
</evidence>